<feature type="region of interest" description="Disordered" evidence="1">
    <location>
        <begin position="138"/>
        <end position="161"/>
    </location>
</feature>
<feature type="transmembrane region" description="Helical" evidence="2">
    <location>
        <begin position="6"/>
        <end position="26"/>
    </location>
</feature>
<evidence type="ECO:0000313" key="3">
    <source>
        <dbReference type="EMBL" id="GAC67006.1"/>
    </source>
</evidence>
<evidence type="ECO:0000256" key="1">
    <source>
        <dbReference type="SAM" id="MobiDB-lite"/>
    </source>
</evidence>
<reference evidence="3 4" key="1">
    <citation type="submission" date="2013-01" db="EMBL/GenBank/DDBJ databases">
        <title>Whole genome shotgun sequence of Gordonia soli NBRC 108243.</title>
        <authorList>
            <person name="Isaki-Nakamura S."/>
            <person name="Hosoyama A."/>
            <person name="Tsuchikane K."/>
            <person name="Ando Y."/>
            <person name="Baba S."/>
            <person name="Ohji S."/>
            <person name="Hamada M."/>
            <person name="Tamura T."/>
            <person name="Yamazoe A."/>
            <person name="Yamazaki S."/>
            <person name="Fujita N."/>
        </authorList>
    </citation>
    <scope>NUCLEOTIDE SEQUENCE [LARGE SCALE GENOMIC DNA]</scope>
    <source>
        <strain evidence="3 4">NBRC 108243</strain>
    </source>
</reference>
<comment type="caution">
    <text evidence="3">The sequence shown here is derived from an EMBL/GenBank/DDBJ whole genome shotgun (WGS) entry which is preliminary data.</text>
</comment>
<keyword evidence="4" id="KW-1185">Reference proteome</keyword>
<dbReference type="Proteomes" id="UP000011666">
    <property type="component" value="Unassembled WGS sequence"/>
</dbReference>
<gene>
    <name evidence="3" type="ORF">GS4_05_02190</name>
</gene>
<evidence type="ECO:0000256" key="2">
    <source>
        <dbReference type="SAM" id="Phobius"/>
    </source>
</evidence>
<keyword evidence="2" id="KW-0812">Transmembrane</keyword>
<evidence type="ECO:0000313" key="4">
    <source>
        <dbReference type="Proteomes" id="UP000011666"/>
    </source>
</evidence>
<dbReference type="EMBL" id="BANX01000005">
    <property type="protein sequence ID" value="GAC67006.1"/>
    <property type="molecule type" value="Genomic_DNA"/>
</dbReference>
<name>M0QFC6_9ACTN</name>
<organism evidence="3 4">
    <name type="scientific">Gordonia soli NBRC 108243</name>
    <dbReference type="NCBI Taxonomy" id="1223545"/>
    <lineage>
        <taxon>Bacteria</taxon>
        <taxon>Bacillati</taxon>
        <taxon>Actinomycetota</taxon>
        <taxon>Actinomycetes</taxon>
        <taxon>Mycobacteriales</taxon>
        <taxon>Gordoniaceae</taxon>
        <taxon>Gordonia</taxon>
    </lineage>
</organism>
<protein>
    <submittedName>
        <fullName evidence="3">Uncharacterized protein</fullName>
    </submittedName>
</protein>
<sequence length="161" mass="17206">MIAVIVIVVTIVVAVFVLGGAAWFAYDSDKRVKTFARSTELVPGKEGRAPAEWTTASSREALLHRRIRYAIADVHGNPAIEHFPDVLTARDDLDDAVFAIDDRLIAASELPDEGKTAALDGIEAAVEVLEALPTKLWEAPTEQQQSDLGATAGSLRKAAAA</sequence>
<dbReference type="AlphaFoldDB" id="M0QFC6"/>
<keyword evidence="2" id="KW-0472">Membrane</keyword>
<keyword evidence="2" id="KW-1133">Transmembrane helix</keyword>
<dbReference type="RefSeq" id="WP_007617758.1">
    <property type="nucleotide sequence ID" value="NZ_BANX01000005.1"/>
</dbReference>
<dbReference type="OrthoDB" id="4378470at2"/>
<proteinExistence type="predicted"/>
<dbReference type="eggNOG" id="ENOG5033ZKX">
    <property type="taxonomic scope" value="Bacteria"/>
</dbReference>
<dbReference type="STRING" id="1223545.GS4_05_02190"/>
<accession>M0QFC6</accession>